<accession>A0A0F4KPT2</accession>
<dbReference type="STRING" id="1218508.JG29_10890"/>
<dbReference type="InterPro" id="IPR007168">
    <property type="entry name" value="Phageshock_PspC_N"/>
</dbReference>
<evidence type="ECO:0000259" key="7">
    <source>
        <dbReference type="Pfam" id="PF04024"/>
    </source>
</evidence>
<reference evidence="8 9" key="1">
    <citation type="submission" date="2014-12" db="EMBL/GenBank/DDBJ databases">
        <title>Comparative genomics of the lactic acid bacteria isolated from the honey bee gut.</title>
        <authorList>
            <person name="Ellegaard K.M."/>
            <person name="Tamarit D."/>
            <person name="Javelind E."/>
            <person name="Olofsson T."/>
            <person name="Andersson S.G."/>
            <person name="Vasquez A."/>
        </authorList>
    </citation>
    <scope>NUCLEOTIDE SEQUENCE [LARGE SCALE GENOMIC DNA]</scope>
    <source>
        <strain evidence="8 9">Hon2</strain>
    </source>
</reference>
<keyword evidence="9" id="KW-1185">Reference proteome</keyword>
<dbReference type="AlphaFoldDB" id="A0A0F4KPT2"/>
<dbReference type="HOGENOM" id="CLU_143433_5_0_9"/>
<feature type="transmembrane region" description="Helical" evidence="6">
    <location>
        <begin position="34"/>
        <end position="57"/>
    </location>
</feature>
<dbReference type="PATRIC" id="fig|1218508.4.peg.1074"/>
<dbReference type="PANTHER" id="PTHR33885">
    <property type="entry name" value="PHAGE SHOCK PROTEIN C"/>
    <property type="match status" value="1"/>
</dbReference>
<proteinExistence type="predicted"/>
<keyword evidence="3 6" id="KW-0812">Transmembrane</keyword>
<dbReference type="InterPro" id="IPR052027">
    <property type="entry name" value="PspC"/>
</dbReference>
<dbReference type="RefSeq" id="WP_045922946.1">
    <property type="nucleotide sequence ID" value="NZ_JBHTHW010000008.1"/>
</dbReference>
<evidence type="ECO:0000256" key="3">
    <source>
        <dbReference type="ARBA" id="ARBA00022692"/>
    </source>
</evidence>
<dbReference type="OrthoDB" id="9815286at2"/>
<gene>
    <name evidence="8" type="ORF">JG29_10890</name>
</gene>
<evidence type="ECO:0000313" key="9">
    <source>
        <dbReference type="Proteomes" id="UP000033695"/>
    </source>
</evidence>
<comment type="caution">
    <text evidence="8">The sequence shown here is derived from an EMBL/GenBank/DDBJ whole genome shotgun (WGS) entry which is preliminary data.</text>
</comment>
<evidence type="ECO:0000256" key="2">
    <source>
        <dbReference type="ARBA" id="ARBA00022475"/>
    </source>
</evidence>
<evidence type="ECO:0000256" key="6">
    <source>
        <dbReference type="SAM" id="Phobius"/>
    </source>
</evidence>
<protein>
    <submittedName>
        <fullName evidence="8">Stress-responsive transcription regulator</fullName>
    </submittedName>
</protein>
<evidence type="ECO:0000256" key="1">
    <source>
        <dbReference type="ARBA" id="ARBA00004162"/>
    </source>
</evidence>
<keyword evidence="4 6" id="KW-1133">Transmembrane helix</keyword>
<sequence length="66" mass="7526">MHISWKRSGTNYKIAGVLGGIAEHFGWNANVLRVLWLLLTITPAFPGVIIYLVLWLLMEKPDQYIS</sequence>
<organism evidence="8 9">
    <name type="scientific">Bombilactobacillus mellis</name>
    <dbReference type="NCBI Taxonomy" id="1218508"/>
    <lineage>
        <taxon>Bacteria</taxon>
        <taxon>Bacillati</taxon>
        <taxon>Bacillota</taxon>
        <taxon>Bacilli</taxon>
        <taxon>Lactobacillales</taxon>
        <taxon>Lactobacillaceae</taxon>
        <taxon>Bombilactobacillus</taxon>
    </lineage>
</organism>
<comment type="subcellular location">
    <subcellularLocation>
        <location evidence="1">Cell membrane</location>
        <topology evidence="1">Single-pass membrane protein</topology>
    </subcellularLocation>
</comment>
<evidence type="ECO:0000256" key="4">
    <source>
        <dbReference type="ARBA" id="ARBA00022989"/>
    </source>
</evidence>
<evidence type="ECO:0000313" key="8">
    <source>
        <dbReference type="EMBL" id="KJY48682.1"/>
    </source>
</evidence>
<dbReference type="PANTHER" id="PTHR33885:SF3">
    <property type="entry name" value="PHAGE SHOCK PROTEIN C"/>
    <property type="match status" value="1"/>
</dbReference>
<dbReference type="Proteomes" id="UP000033695">
    <property type="component" value="Unassembled WGS sequence"/>
</dbReference>
<dbReference type="EMBL" id="JXBZ01000008">
    <property type="protein sequence ID" value="KJY48682.1"/>
    <property type="molecule type" value="Genomic_DNA"/>
</dbReference>
<keyword evidence="5 6" id="KW-0472">Membrane</keyword>
<dbReference type="Pfam" id="PF04024">
    <property type="entry name" value="PspC"/>
    <property type="match status" value="1"/>
</dbReference>
<feature type="domain" description="Phage shock protein PspC N-terminal" evidence="7">
    <location>
        <begin position="6"/>
        <end position="60"/>
    </location>
</feature>
<keyword evidence="2" id="KW-1003">Cell membrane</keyword>
<evidence type="ECO:0000256" key="5">
    <source>
        <dbReference type="ARBA" id="ARBA00023136"/>
    </source>
</evidence>
<name>A0A0F4KPT2_9LACO</name>
<dbReference type="GO" id="GO:0005886">
    <property type="term" value="C:plasma membrane"/>
    <property type="evidence" value="ECO:0007669"/>
    <property type="project" value="UniProtKB-SubCell"/>
</dbReference>